<sequence>MTTVQQDQYIEMTVGKESYAIRIEEIHEIIKMQAITDIPQSKHYVKGVINLRGKVVPVVSLRSLFSLPDEAFTKNTRIVVVRHQEESIGIIVDQVNKVTTYPEIGPPPERVSVGSSAYFQGIGLCEGSLVGILKLDDVLIRD</sequence>
<dbReference type="InterPro" id="IPR039315">
    <property type="entry name" value="CheW"/>
</dbReference>
<dbReference type="PROSITE" id="PS50851">
    <property type="entry name" value="CHEW"/>
    <property type="match status" value="1"/>
</dbReference>
<dbReference type="PANTHER" id="PTHR22617:SF23">
    <property type="entry name" value="CHEMOTAXIS PROTEIN CHEW"/>
    <property type="match status" value="1"/>
</dbReference>
<evidence type="ECO:0000313" key="2">
    <source>
        <dbReference type="EMBL" id="MBP1990688.1"/>
    </source>
</evidence>
<comment type="caution">
    <text evidence="2">The sequence shown here is derived from an EMBL/GenBank/DDBJ whole genome shotgun (WGS) entry which is preliminary data.</text>
</comment>
<name>A0ABS4IT51_9BACL</name>
<dbReference type="PANTHER" id="PTHR22617">
    <property type="entry name" value="CHEMOTAXIS SENSOR HISTIDINE KINASE-RELATED"/>
    <property type="match status" value="1"/>
</dbReference>
<dbReference type="SMART" id="SM00260">
    <property type="entry name" value="CheW"/>
    <property type="match status" value="1"/>
</dbReference>
<reference evidence="2 3" key="1">
    <citation type="submission" date="2021-03" db="EMBL/GenBank/DDBJ databases">
        <title>Genomic Encyclopedia of Type Strains, Phase IV (KMG-IV): sequencing the most valuable type-strain genomes for metagenomic binning, comparative biology and taxonomic classification.</title>
        <authorList>
            <person name="Goeker M."/>
        </authorList>
    </citation>
    <scope>NUCLEOTIDE SEQUENCE [LARGE SCALE GENOMIC DNA]</scope>
    <source>
        <strain evidence="2 3">DSM 26048</strain>
    </source>
</reference>
<dbReference type="Proteomes" id="UP001519287">
    <property type="component" value="Unassembled WGS sequence"/>
</dbReference>
<protein>
    <submittedName>
        <fullName evidence="2">Purine-binding chemotaxis protein CheW</fullName>
    </submittedName>
</protein>
<dbReference type="Gene3D" id="2.30.30.40">
    <property type="entry name" value="SH3 Domains"/>
    <property type="match status" value="1"/>
</dbReference>
<dbReference type="SUPFAM" id="SSF50341">
    <property type="entry name" value="CheW-like"/>
    <property type="match status" value="1"/>
</dbReference>
<dbReference type="RefSeq" id="WP_209971457.1">
    <property type="nucleotide sequence ID" value="NZ_JAGGLB010000006.1"/>
</dbReference>
<keyword evidence="3" id="KW-1185">Reference proteome</keyword>
<dbReference type="Gene3D" id="2.40.50.180">
    <property type="entry name" value="CheA-289, Domain 4"/>
    <property type="match status" value="1"/>
</dbReference>
<dbReference type="InterPro" id="IPR002545">
    <property type="entry name" value="CheW-lke_dom"/>
</dbReference>
<evidence type="ECO:0000259" key="1">
    <source>
        <dbReference type="PROSITE" id="PS50851"/>
    </source>
</evidence>
<dbReference type="Pfam" id="PF01584">
    <property type="entry name" value="CheW"/>
    <property type="match status" value="1"/>
</dbReference>
<accession>A0ABS4IT51</accession>
<organism evidence="2 3">
    <name type="scientific">Paenibacillus eucommiae</name>
    <dbReference type="NCBI Taxonomy" id="1355755"/>
    <lineage>
        <taxon>Bacteria</taxon>
        <taxon>Bacillati</taxon>
        <taxon>Bacillota</taxon>
        <taxon>Bacilli</taxon>
        <taxon>Bacillales</taxon>
        <taxon>Paenibacillaceae</taxon>
        <taxon>Paenibacillus</taxon>
    </lineage>
</organism>
<gene>
    <name evidence="2" type="ORF">J2Z66_002294</name>
</gene>
<evidence type="ECO:0000313" key="3">
    <source>
        <dbReference type="Proteomes" id="UP001519287"/>
    </source>
</evidence>
<dbReference type="InterPro" id="IPR036061">
    <property type="entry name" value="CheW-like_dom_sf"/>
</dbReference>
<proteinExistence type="predicted"/>
<dbReference type="EMBL" id="JAGGLB010000006">
    <property type="protein sequence ID" value="MBP1990688.1"/>
    <property type="molecule type" value="Genomic_DNA"/>
</dbReference>
<feature type="domain" description="CheW-like" evidence="1">
    <location>
        <begin position="6"/>
        <end position="142"/>
    </location>
</feature>